<comment type="caution">
    <text evidence="2">The sequence shown here is derived from an EMBL/GenBank/DDBJ whole genome shotgun (WGS) entry which is preliminary data.</text>
</comment>
<dbReference type="Proteomes" id="UP000632858">
    <property type="component" value="Unassembled WGS sequence"/>
</dbReference>
<protein>
    <submittedName>
        <fullName evidence="2">Uncharacterized protein</fullName>
    </submittedName>
</protein>
<reference evidence="2" key="1">
    <citation type="journal article" date="2014" name="Int. J. Syst. Evol. Microbiol.">
        <title>Complete genome sequence of Corynebacterium casei LMG S-19264T (=DSM 44701T), isolated from a smear-ripened cheese.</title>
        <authorList>
            <consortium name="US DOE Joint Genome Institute (JGI-PGF)"/>
            <person name="Walter F."/>
            <person name="Albersmeier A."/>
            <person name="Kalinowski J."/>
            <person name="Ruckert C."/>
        </authorList>
    </citation>
    <scope>NUCLEOTIDE SEQUENCE</scope>
    <source>
        <strain evidence="2">CGMCC 1.12726</strain>
    </source>
</reference>
<name>A0A917CN40_9GAMM</name>
<evidence type="ECO:0000256" key="1">
    <source>
        <dbReference type="SAM" id="Phobius"/>
    </source>
</evidence>
<feature type="transmembrane region" description="Helical" evidence="1">
    <location>
        <begin position="12"/>
        <end position="38"/>
    </location>
</feature>
<proteinExistence type="predicted"/>
<sequence length="148" mass="16307">MDTHPALRYAAFALGSLWALPMTAVGLVLGCGALALGARVSFSDHALLFSQVRFPGRGALTLGQVILHTGRSLDESAKTYHCAAFGGNECVRIGSHERAHVYQYMALGVLFLPLYFLHGGIHHSNRFEQAADRYALTGRGWWPYNWFL</sequence>
<evidence type="ECO:0000313" key="2">
    <source>
        <dbReference type="EMBL" id="GGF92730.1"/>
    </source>
</evidence>
<feature type="transmembrane region" description="Helical" evidence="1">
    <location>
        <begin position="101"/>
        <end position="117"/>
    </location>
</feature>
<dbReference type="AlphaFoldDB" id="A0A917CN40"/>
<dbReference type="EMBL" id="BMFO01000002">
    <property type="protein sequence ID" value="GGF92730.1"/>
    <property type="molecule type" value="Genomic_DNA"/>
</dbReference>
<evidence type="ECO:0000313" key="3">
    <source>
        <dbReference type="Proteomes" id="UP000632858"/>
    </source>
</evidence>
<keyword evidence="1" id="KW-0812">Transmembrane</keyword>
<keyword evidence="3" id="KW-1185">Reference proteome</keyword>
<organism evidence="2 3">
    <name type="scientific">Arenimonas maotaiensis</name>
    <dbReference type="NCBI Taxonomy" id="1446479"/>
    <lineage>
        <taxon>Bacteria</taxon>
        <taxon>Pseudomonadati</taxon>
        <taxon>Pseudomonadota</taxon>
        <taxon>Gammaproteobacteria</taxon>
        <taxon>Lysobacterales</taxon>
        <taxon>Lysobacteraceae</taxon>
        <taxon>Arenimonas</taxon>
    </lineage>
</organism>
<accession>A0A917CN40</accession>
<dbReference type="RefSeq" id="WP_188449104.1">
    <property type="nucleotide sequence ID" value="NZ_BMFO01000002.1"/>
</dbReference>
<reference evidence="2" key="2">
    <citation type="submission" date="2020-09" db="EMBL/GenBank/DDBJ databases">
        <authorList>
            <person name="Sun Q."/>
            <person name="Zhou Y."/>
        </authorList>
    </citation>
    <scope>NUCLEOTIDE SEQUENCE</scope>
    <source>
        <strain evidence="2">CGMCC 1.12726</strain>
    </source>
</reference>
<gene>
    <name evidence="2" type="ORF">GCM10010960_13300</name>
</gene>
<keyword evidence="1" id="KW-1133">Transmembrane helix</keyword>
<keyword evidence="1" id="KW-0472">Membrane</keyword>